<sequence>MSGMKVKGCGAITRGLLLCGAMLPVSLIPTTASAQEAAAPATANTGASSNDIVVTATRKDTVLSRTPLSIVAKGQEELDAQGVRSIADIASITPGITFGQSATVYGTGQTTIAIRGVDSQSGIPTTGIYIDDTPVQTRVGVSPSLGNAYPQVFDLERVEVLRGPQGTLFGSGSVGGAVRFIMPGPNYNEPSLYSRAELASTKHGALSYEGGVAFGAPLVDDKVGMRVSAWYRRDGGYIDRLDPYTKQLVEKDSNERDSFSARATLGFRLGDNLTLTPSMYYQDVKIDDGDRFELATSDRDSGDLRLSLNHRPESHRDEFALPALKAELDLGGMLLISDTSYFHRTTETINDDTSLSFVFSGGLTEGPFPAGFEDYMPFTENFTKQTARTQELRLVDDNQSDRLNWIVGLFYQKSYVRDQYQANDPRLLDVLNLFQDAVGEPPFDSLTESFFGTELYQGQFSLFQRNEHRDKQYAAYGQVDYEVIDRLTLTAGLRYTIAKYDFVGFGAGPVYASDGQTDIADTTSKTLTPKFGIAFQADPDNLFYANASKGVRGPGVASPVGANCIEDAAAIGFDPFATLDVEPDSIWSYEIGSKNRLFDGKVAIDASAYRINWDDVQTLFALPQCTIQTSLNLGSAKIDGVDFALSVKPVNGLTLGGSVSYIDARYTTAIPGPNNTIIRKAGEPFPLVAPWTVQLNGEYVALVGDGEIYSRADFTYASSIDEPVDFDSPLVDPTLPRPPSTSQLDLRIGGRFSLTDDAEADVSVFVNNVTNSQPLLSLFHETPDSQFYRSGTFRPRTIGLTVSIRN</sequence>
<dbReference type="InterPro" id="IPR000531">
    <property type="entry name" value="Beta-barrel_TonB"/>
</dbReference>
<feature type="domain" description="TonB-dependent receptor-like beta-barrel" evidence="14">
    <location>
        <begin position="330"/>
        <end position="769"/>
    </location>
</feature>
<organism evidence="16 17">
    <name type="scientific">Aurantiacibacter rhizosphaerae</name>
    <dbReference type="NCBI Taxonomy" id="2691582"/>
    <lineage>
        <taxon>Bacteria</taxon>
        <taxon>Pseudomonadati</taxon>
        <taxon>Pseudomonadota</taxon>
        <taxon>Alphaproteobacteria</taxon>
        <taxon>Sphingomonadales</taxon>
        <taxon>Erythrobacteraceae</taxon>
        <taxon>Aurantiacibacter</taxon>
    </lineage>
</organism>
<evidence type="ECO:0000256" key="3">
    <source>
        <dbReference type="ARBA" id="ARBA00022452"/>
    </source>
</evidence>
<keyword evidence="9 11" id="KW-0472">Membrane</keyword>
<dbReference type="InterPro" id="IPR039426">
    <property type="entry name" value="TonB-dep_rcpt-like"/>
</dbReference>
<evidence type="ECO:0000313" key="17">
    <source>
        <dbReference type="Proteomes" id="UP000461409"/>
    </source>
</evidence>
<accession>A0A844XGM1</accession>
<evidence type="ECO:0000256" key="13">
    <source>
        <dbReference type="SAM" id="SignalP"/>
    </source>
</evidence>
<dbReference type="PANTHER" id="PTHR32552:SF81">
    <property type="entry name" value="TONB-DEPENDENT OUTER MEMBRANE RECEPTOR"/>
    <property type="match status" value="1"/>
</dbReference>
<evidence type="ECO:0000256" key="8">
    <source>
        <dbReference type="ARBA" id="ARBA00023077"/>
    </source>
</evidence>
<evidence type="ECO:0000256" key="1">
    <source>
        <dbReference type="ARBA" id="ARBA00004571"/>
    </source>
</evidence>
<evidence type="ECO:0000256" key="7">
    <source>
        <dbReference type="ARBA" id="ARBA00023065"/>
    </source>
</evidence>
<reference evidence="16 17" key="1">
    <citation type="submission" date="2019-12" db="EMBL/GenBank/DDBJ databases">
        <authorList>
            <person name="Lee S.D."/>
        </authorList>
    </citation>
    <scope>NUCLEOTIDE SEQUENCE [LARGE SCALE GENOMIC DNA]</scope>
    <source>
        <strain evidence="16 17">GH3-10</strain>
    </source>
</reference>
<evidence type="ECO:0000256" key="12">
    <source>
        <dbReference type="RuleBase" id="RU003357"/>
    </source>
</evidence>
<evidence type="ECO:0000313" key="16">
    <source>
        <dbReference type="EMBL" id="MWV28675.1"/>
    </source>
</evidence>
<proteinExistence type="inferred from homology"/>
<keyword evidence="8 12" id="KW-0798">TonB box</keyword>
<name>A0A844XGM1_9SPHN</name>
<evidence type="ECO:0000256" key="6">
    <source>
        <dbReference type="ARBA" id="ARBA00023004"/>
    </source>
</evidence>
<dbReference type="GO" id="GO:0006826">
    <property type="term" value="P:iron ion transport"/>
    <property type="evidence" value="ECO:0007669"/>
    <property type="project" value="UniProtKB-KW"/>
</dbReference>
<keyword evidence="13" id="KW-0732">Signal</keyword>
<dbReference type="AlphaFoldDB" id="A0A844XGM1"/>
<evidence type="ECO:0000256" key="9">
    <source>
        <dbReference type="ARBA" id="ARBA00023136"/>
    </source>
</evidence>
<dbReference type="InterPro" id="IPR036942">
    <property type="entry name" value="Beta-barrel_TonB_sf"/>
</dbReference>
<feature type="domain" description="TonB-dependent receptor plug" evidence="15">
    <location>
        <begin position="64"/>
        <end position="177"/>
    </location>
</feature>
<gene>
    <name evidence="16" type="ORF">GRF63_12235</name>
</gene>
<keyword evidence="5 11" id="KW-0812">Transmembrane</keyword>
<evidence type="ECO:0000256" key="2">
    <source>
        <dbReference type="ARBA" id="ARBA00022448"/>
    </source>
</evidence>
<keyword evidence="4" id="KW-0410">Iron transport</keyword>
<keyword evidence="17" id="KW-1185">Reference proteome</keyword>
<dbReference type="PROSITE" id="PS52016">
    <property type="entry name" value="TONB_DEPENDENT_REC_3"/>
    <property type="match status" value="1"/>
</dbReference>
<evidence type="ECO:0000256" key="4">
    <source>
        <dbReference type="ARBA" id="ARBA00022496"/>
    </source>
</evidence>
<dbReference type="InterPro" id="IPR012910">
    <property type="entry name" value="Plug_dom"/>
</dbReference>
<keyword evidence="6" id="KW-0408">Iron</keyword>
<keyword evidence="3 11" id="KW-1134">Transmembrane beta strand</keyword>
<dbReference type="Gene3D" id="2.40.170.20">
    <property type="entry name" value="TonB-dependent receptor, beta-barrel domain"/>
    <property type="match status" value="1"/>
</dbReference>
<feature type="signal peptide" evidence="13">
    <location>
        <begin position="1"/>
        <end position="34"/>
    </location>
</feature>
<dbReference type="GO" id="GO:0009279">
    <property type="term" value="C:cell outer membrane"/>
    <property type="evidence" value="ECO:0007669"/>
    <property type="project" value="UniProtKB-SubCell"/>
</dbReference>
<feature type="chain" id="PRO_5032537667" evidence="13">
    <location>
        <begin position="35"/>
        <end position="806"/>
    </location>
</feature>
<keyword evidence="7" id="KW-0406">Ion transport</keyword>
<keyword evidence="16" id="KW-0675">Receptor</keyword>
<evidence type="ECO:0000256" key="5">
    <source>
        <dbReference type="ARBA" id="ARBA00022692"/>
    </source>
</evidence>
<keyword evidence="2 11" id="KW-0813">Transport</keyword>
<comment type="similarity">
    <text evidence="11 12">Belongs to the TonB-dependent receptor family.</text>
</comment>
<dbReference type="Pfam" id="PF07715">
    <property type="entry name" value="Plug"/>
    <property type="match status" value="1"/>
</dbReference>
<comment type="caution">
    <text evidence="16">The sequence shown here is derived from an EMBL/GenBank/DDBJ whole genome shotgun (WGS) entry which is preliminary data.</text>
</comment>
<evidence type="ECO:0000259" key="14">
    <source>
        <dbReference type="Pfam" id="PF00593"/>
    </source>
</evidence>
<keyword evidence="10 11" id="KW-0998">Cell outer membrane</keyword>
<dbReference type="SUPFAM" id="SSF56935">
    <property type="entry name" value="Porins"/>
    <property type="match status" value="1"/>
</dbReference>
<protein>
    <submittedName>
        <fullName evidence="16">TonB-dependent receptor</fullName>
    </submittedName>
</protein>
<evidence type="ECO:0000256" key="10">
    <source>
        <dbReference type="ARBA" id="ARBA00023237"/>
    </source>
</evidence>
<evidence type="ECO:0000259" key="15">
    <source>
        <dbReference type="Pfam" id="PF07715"/>
    </source>
</evidence>
<reference evidence="16 17" key="2">
    <citation type="submission" date="2020-02" db="EMBL/GenBank/DDBJ databases">
        <title>Erythrobacter dongmakensis sp. nov., isolated from a tidal mudflat.</title>
        <authorList>
            <person name="Kim I.S."/>
        </authorList>
    </citation>
    <scope>NUCLEOTIDE SEQUENCE [LARGE SCALE GENOMIC DNA]</scope>
    <source>
        <strain evidence="16 17">GH3-10</strain>
    </source>
</reference>
<comment type="subcellular location">
    <subcellularLocation>
        <location evidence="1 11">Cell outer membrane</location>
        <topology evidence="1 11">Multi-pass membrane protein</topology>
    </subcellularLocation>
</comment>
<dbReference type="Proteomes" id="UP000461409">
    <property type="component" value="Unassembled WGS sequence"/>
</dbReference>
<dbReference type="Pfam" id="PF00593">
    <property type="entry name" value="TonB_dep_Rec_b-barrel"/>
    <property type="match status" value="1"/>
</dbReference>
<dbReference type="EMBL" id="WUBR01000002">
    <property type="protein sequence ID" value="MWV28675.1"/>
    <property type="molecule type" value="Genomic_DNA"/>
</dbReference>
<evidence type="ECO:0000256" key="11">
    <source>
        <dbReference type="PROSITE-ProRule" id="PRU01360"/>
    </source>
</evidence>
<dbReference type="PANTHER" id="PTHR32552">
    <property type="entry name" value="FERRICHROME IRON RECEPTOR-RELATED"/>
    <property type="match status" value="1"/>
</dbReference>